<keyword evidence="5 8" id="KW-0812">Transmembrane</keyword>
<evidence type="ECO:0000313" key="10">
    <source>
        <dbReference type="EMBL" id="OIQ49101.1"/>
    </source>
</evidence>
<keyword evidence="6 8" id="KW-1133">Transmembrane helix</keyword>
<dbReference type="InterPro" id="IPR050297">
    <property type="entry name" value="LipidA_mod_glycosyltrf_83"/>
</dbReference>
<evidence type="ECO:0000256" key="8">
    <source>
        <dbReference type="SAM" id="Phobius"/>
    </source>
</evidence>
<feature type="transmembrane region" description="Helical" evidence="8">
    <location>
        <begin position="328"/>
        <end position="349"/>
    </location>
</feature>
<feature type="transmembrane region" description="Helical" evidence="8">
    <location>
        <begin position="246"/>
        <end position="263"/>
    </location>
</feature>
<dbReference type="GO" id="GO:0005886">
    <property type="term" value="C:plasma membrane"/>
    <property type="evidence" value="ECO:0007669"/>
    <property type="project" value="UniProtKB-SubCell"/>
</dbReference>
<organism evidence="10 11">
    <name type="scientific">Pseudodesulfovibrio hydrargyri</name>
    <dbReference type="NCBI Taxonomy" id="2125990"/>
    <lineage>
        <taxon>Bacteria</taxon>
        <taxon>Pseudomonadati</taxon>
        <taxon>Thermodesulfobacteriota</taxon>
        <taxon>Desulfovibrionia</taxon>
        <taxon>Desulfovibrionales</taxon>
        <taxon>Desulfovibrionaceae</taxon>
    </lineage>
</organism>
<dbReference type="AlphaFoldDB" id="A0A1J5MR69"/>
<feature type="transmembrane region" description="Helical" evidence="8">
    <location>
        <begin position="70"/>
        <end position="90"/>
    </location>
</feature>
<sequence length="489" mass="53520">MPLLLVLAFAVRFPAFYTPTIDWDESTFILFGQHILNGGLPYADYFDIKPPLLFYFFAGAIKLFGASVPAVRAAGALCVFVTAGACYFLARRMWDGRAGLLAGILCISGMSVGSGAAVLSEAVAMAPLMVCVYLVIAENKRGWAMFLAGACMGAAVLIRSNLAYTCLFSAPGVLFILLEDRRGFPRRASLYALGGVCVLLLTLYPFYARHALGDLYRAVVLTPLEGLDGAMSIGGLKMLLWTWNDGWNPFMVVALCGLFLDIAQRAGRPSGHARHLVFLGLILAATTVSFLGGKTLYAHYVIQLIPALALFGGLVLSRLLKYGVGPRLLGLGLALYILLLPLLPLSFTLQRLSGIVWHMDGEYHVVASDESETARYIRAHLPEGRAIWAMNDHIIYWLLSMEPPSRYVMHPSKITLPVEVSIDSGRTATALSEIEDTFAKKPYFIVRGTNNRYIREGTPEGDLINAAMRRSYEKVAQFGRLGVFRITDG</sequence>
<evidence type="ECO:0000256" key="7">
    <source>
        <dbReference type="ARBA" id="ARBA00023136"/>
    </source>
</evidence>
<evidence type="ECO:0000256" key="4">
    <source>
        <dbReference type="ARBA" id="ARBA00022679"/>
    </source>
</evidence>
<accession>A0A1J5MR69</accession>
<feature type="transmembrane region" description="Helical" evidence="8">
    <location>
        <begin position="102"/>
        <end position="135"/>
    </location>
</feature>
<keyword evidence="3" id="KW-0328">Glycosyltransferase</keyword>
<dbReference type="Proteomes" id="UP000181901">
    <property type="component" value="Unassembled WGS sequence"/>
</dbReference>
<evidence type="ECO:0000256" key="5">
    <source>
        <dbReference type="ARBA" id="ARBA00022692"/>
    </source>
</evidence>
<keyword evidence="7 8" id="KW-0472">Membrane</keyword>
<evidence type="ECO:0000256" key="6">
    <source>
        <dbReference type="ARBA" id="ARBA00022989"/>
    </source>
</evidence>
<dbReference type="GO" id="GO:0009103">
    <property type="term" value="P:lipopolysaccharide biosynthetic process"/>
    <property type="evidence" value="ECO:0007669"/>
    <property type="project" value="UniProtKB-ARBA"/>
</dbReference>
<protein>
    <recommendedName>
        <fullName evidence="9">Glycosyltransferase RgtA/B/C/D-like domain-containing protein</fullName>
    </recommendedName>
</protein>
<keyword evidence="11" id="KW-1185">Reference proteome</keyword>
<dbReference type="RefSeq" id="WP_165610786.1">
    <property type="nucleotide sequence ID" value="NZ_LKAQ01000004.1"/>
</dbReference>
<dbReference type="InterPro" id="IPR038731">
    <property type="entry name" value="RgtA/B/C-like"/>
</dbReference>
<evidence type="ECO:0000313" key="11">
    <source>
        <dbReference type="Proteomes" id="UP000181901"/>
    </source>
</evidence>
<proteinExistence type="predicted"/>
<name>A0A1J5MR69_9BACT</name>
<evidence type="ECO:0000256" key="3">
    <source>
        <dbReference type="ARBA" id="ARBA00022676"/>
    </source>
</evidence>
<feature type="transmembrane region" description="Helical" evidence="8">
    <location>
        <begin position="190"/>
        <end position="207"/>
    </location>
</feature>
<comment type="caution">
    <text evidence="10">The sequence shown here is derived from an EMBL/GenBank/DDBJ whole genome shotgun (WGS) entry which is preliminary data.</text>
</comment>
<dbReference type="EMBL" id="LKAQ01000004">
    <property type="protein sequence ID" value="OIQ49101.1"/>
    <property type="molecule type" value="Genomic_DNA"/>
</dbReference>
<keyword evidence="4" id="KW-0808">Transferase</keyword>
<reference evidence="10 11" key="1">
    <citation type="submission" date="2015-09" db="EMBL/GenBank/DDBJ databases">
        <title>Genome of Desulfovibrio dechloracetivorans BerOc1, a mercury methylating strain isolated from highly hydrocarbons and metals contaminated coastal sediments.</title>
        <authorList>
            <person name="Goni Urriza M."/>
            <person name="Gassie C."/>
            <person name="Bouchez O."/>
            <person name="Klopp C."/>
            <person name="Ranchou-Peyruse A."/>
            <person name="Remy G."/>
        </authorList>
    </citation>
    <scope>NUCLEOTIDE SEQUENCE [LARGE SCALE GENOMIC DNA]</scope>
    <source>
        <strain evidence="10 11">BerOc1</strain>
    </source>
</reference>
<feature type="transmembrane region" description="Helical" evidence="8">
    <location>
        <begin position="275"/>
        <end position="291"/>
    </location>
</feature>
<feature type="domain" description="Glycosyltransferase RgtA/B/C/D-like" evidence="9">
    <location>
        <begin position="49"/>
        <end position="202"/>
    </location>
</feature>
<comment type="subcellular location">
    <subcellularLocation>
        <location evidence="1">Cell membrane</location>
        <topology evidence="1">Multi-pass membrane protein</topology>
    </subcellularLocation>
</comment>
<gene>
    <name evidence="10" type="ORF">BerOc1_01021</name>
</gene>
<evidence type="ECO:0000259" key="9">
    <source>
        <dbReference type="Pfam" id="PF13231"/>
    </source>
</evidence>
<dbReference type="PANTHER" id="PTHR33908">
    <property type="entry name" value="MANNOSYLTRANSFERASE YKCB-RELATED"/>
    <property type="match status" value="1"/>
</dbReference>
<dbReference type="Pfam" id="PF13231">
    <property type="entry name" value="PMT_2"/>
    <property type="match status" value="1"/>
</dbReference>
<evidence type="ECO:0000256" key="2">
    <source>
        <dbReference type="ARBA" id="ARBA00022475"/>
    </source>
</evidence>
<feature type="transmembrane region" description="Helical" evidence="8">
    <location>
        <begin position="147"/>
        <end position="178"/>
    </location>
</feature>
<dbReference type="GO" id="GO:0016763">
    <property type="term" value="F:pentosyltransferase activity"/>
    <property type="evidence" value="ECO:0007669"/>
    <property type="project" value="TreeGrafter"/>
</dbReference>
<keyword evidence="2" id="KW-1003">Cell membrane</keyword>
<evidence type="ECO:0000256" key="1">
    <source>
        <dbReference type="ARBA" id="ARBA00004651"/>
    </source>
</evidence>
<dbReference type="PANTHER" id="PTHR33908:SF11">
    <property type="entry name" value="MEMBRANE PROTEIN"/>
    <property type="match status" value="1"/>
</dbReference>
<feature type="transmembrane region" description="Helical" evidence="8">
    <location>
        <begin position="297"/>
        <end position="316"/>
    </location>
</feature>